<dbReference type="InterPro" id="IPR024072">
    <property type="entry name" value="DHFR-like_dom_sf"/>
</dbReference>
<protein>
    <submittedName>
        <fullName evidence="3">Dihydrofolate reductase family protein</fullName>
    </submittedName>
</protein>
<dbReference type="Proteomes" id="UP000831775">
    <property type="component" value="Chromosome"/>
</dbReference>
<dbReference type="SUPFAM" id="SSF53597">
    <property type="entry name" value="Dihydrofolate reductase-like"/>
    <property type="match status" value="1"/>
</dbReference>
<proteinExistence type="predicted"/>
<evidence type="ECO:0000313" key="4">
    <source>
        <dbReference type="Proteomes" id="UP000831775"/>
    </source>
</evidence>
<reference evidence="3 4" key="1">
    <citation type="submission" date="2022-04" db="EMBL/GenBank/DDBJ databases">
        <title>Leucobacter sp. isolated from rhizosphere of onion.</title>
        <authorList>
            <person name="Won M."/>
            <person name="Lee C.-M."/>
            <person name="Woen H.-Y."/>
            <person name="Kwon S.-W."/>
        </authorList>
    </citation>
    <scope>NUCLEOTIDE SEQUENCE [LARGE SCALE GENOMIC DNA]</scope>
    <source>
        <strain evidence="3 4">H25R-14</strain>
    </source>
</reference>
<dbReference type="Pfam" id="PF01872">
    <property type="entry name" value="RibD_C"/>
    <property type="match status" value="1"/>
</dbReference>
<dbReference type="PANTHER" id="PTHR38011">
    <property type="entry name" value="DIHYDROFOLATE REDUCTASE FAMILY PROTEIN (AFU_ORTHOLOGUE AFUA_8G06820)"/>
    <property type="match status" value="1"/>
</dbReference>
<dbReference type="InterPro" id="IPR002734">
    <property type="entry name" value="RibDG_C"/>
</dbReference>
<dbReference type="Gene3D" id="3.40.430.10">
    <property type="entry name" value="Dihydrofolate Reductase, subunit A"/>
    <property type="match status" value="1"/>
</dbReference>
<organism evidence="3 4">
    <name type="scientific">Leucobacter rhizosphaerae</name>
    <dbReference type="NCBI Taxonomy" id="2932245"/>
    <lineage>
        <taxon>Bacteria</taxon>
        <taxon>Bacillati</taxon>
        <taxon>Actinomycetota</taxon>
        <taxon>Actinomycetes</taxon>
        <taxon>Micrococcales</taxon>
        <taxon>Microbacteriaceae</taxon>
        <taxon>Leucobacter</taxon>
    </lineage>
</organism>
<dbReference type="RefSeq" id="WP_244684603.1">
    <property type="nucleotide sequence ID" value="NZ_CP095043.1"/>
</dbReference>
<name>A0ABY4FTC7_9MICO</name>
<feature type="region of interest" description="Disordered" evidence="1">
    <location>
        <begin position="188"/>
        <end position="214"/>
    </location>
</feature>
<accession>A0ABY4FTC7</accession>
<gene>
    <name evidence="3" type="ORF">MUN76_10840</name>
</gene>
<sequence>MGKVTWGFTSSIDGFIAGPNHDMSWMSVGEPLAEGLTEQMASRVAVIISGRAGYDAALAQRDERDAQTSEAYGGAWSGTEFILTHRPEELAGDPAVIALNCDVVEAIERARAIAGDRDVQIISADIARQALEHDLIDELQVFTAPVFLGDGTRIFDVPGGRRVDWELGETIAGAERSFGRVYRPKDRGVVRGSASDSAPGSGSDSDSAPGSPVA</sequence>
<dbReference type="InterPro" id="IPR050765">
    <property type="entry name" value="Riboflavin_Biosynth_HTPR"/>
</dbReference>
<evidence type="ECO:0000259" key="2">
    <source>
        <dbReference type="Pfam" id="PF01872"/>
    </source>
</evidence>
<keyword evidence="4" id="KW-1185">Reference proteome</keyword>
<feature type="compositionally biased region" description="Low complexity" evidence="1">
    <location>
        <begin position="193"/>
        <end position="214"/>
    </location>
</feature>
<evidence type="ECO:0000313" key="3">
    <source>
        <dbReference type="EMBL" id="UOQ59546.1"/>
    </source>
</evidence>
<dbReference type="PANTHER" id="PTHR38011:SF12">
    <property type="entry name" value="BIFUNCTIONAL DEAMINASE-REDUCTASE DOMAIN PROTEIN"/>
    <property type="match status" value="1"/>
</dbReference>
<evidence type="ECO:0000256" key="1">
    <source>
        <dbReference type="SAM" id="MobiDB-lite"/>
    </source>
</evidence>
<feature type="domain" description="Bacterial bifunctional deaminase-reductase C-terminal" evidence="2">
    <location>
        <begin position="3"/>
        <end position="168"/>
    </location>
</feature>
<dbReference type="EMBL" id="CP095043">
    <property type="protein sequence ID" value="UOQ59546.1"/>
    <property type="molecule type" value="Genomic_DNA"/>
</dbReference>